<evidence type="ECO:0000256" key="1">
    <source>
        <dbReference type="SAM" id="Phobius"/>
    </source>
</evidence>
<feature type="transmembrane region" description="Helical" evidence="1">
    <location>
        <begin position="145"/>
        <end position="164"/>
    </location>
</feature>
<organism evidence="2 3">
    <name type="scientific">Candidatus Phycosocius spiralis</name>
    <dbReference type="NCBI Taxonomy" id="2815099"/>
    <lineage>
        <taxon>Bacteria</taxon>
        <taxon>Pseudomonadati</taxon>
        <taxon>Pseudomonadota</taxon>
        <taxon>Alphaproteobacteria</taxon>
        <taxon>Caulobacterales</taxon>
        <taxon>Caulobacterales incertae sedis</taxon>
        <taxon>Candidatus Phycosocius</taxon>
    </lineage>
</organism>
<evidence type="ECO:0000313" key="2">
    <source>
        <dbReference type="EMBL" id="GIU66566.1"/>
    </source>
</evidence>
<protein>
    <submittedName>
        <fullName evidence="2">Membrane protein</fullName>
    </submittedName>
</protein>
<feature type="transmembrane region" description="Helical" evidence="1">
    <location>
        <begin position="203"/>
        <end position="223"/>
    </location>
</feature>
<dbReference type="RefSeq" id="WP_284359133.1">
    <property type="nucleotide sequence ID" value="NZ_BPFZ01000003.1"/>
</dbReference>
<keyword evidence="1" id="KW-0472">Membrane</keyword>
<name>A0ABQ4PU82_9PROT</name>
<dbReference type="Proteomes" id="UP001161064">
    <property type="component" value="Unassembled WGS sequence"/>
</dbReference>
<keyword evidence="3" id="KW-1185">Reference proteome</keyword>
<gene>
    <name evidence="2" type="ORF">PsB1_0720</name>
</gene>
<reference evidence="2" key="2">
    <citation type="journal article" date="2023" name="ISME Commun">
        <title>Characterization of a bloom-associated alphaproteobacterial lineage, 'Candidatus Phycosocius': insights into freshwater algal-bacterial interactions.</title>
        <authorList>
            <person name="Tanabe Y."/>
            <person name="Yamaguchi H."/>
            <person name="Yoshida M."/>
            <person name="Kai A."/>
            <person name="Okazaki Y."/>
        </authorList>
    </citation>
    <scope>NUCLEOTIDE SEQUENCE</scope>
    <source>
        <strain evidence="2">BOTRYCO-1</strain>
    </source>
</reference>
<comment type="caution">
    <text evidence="2">The sequence shown here is derived from an EMBL/GenBank/DDBJ whole genome shotgun (WGS) entry which is preliminary data.</text>
</comment>
<feature type="transmembrane region" description="Helical" evidence="1">
    <location>
        <begin position="76"/>
        <end position="98"/>
    </location>
</feature>
<keyword evidence="1" id="KW-0812">Transmembrane</keyword>
<dbReference type="EMBL" id="BPFZ01000003">
    <property type="protein sequence ID" value="GIU66566.1"/>
    <property type="molecule type" value="Genomic_DNA"/>
</dbReference>
<feature type="transmembrane region" description="Helical" evidence="1">
    <location>
        <begin position="6"/>
        <end position="30"/>
    </location>
</feature>
<evidence type="ECO:0000313" key="3">
    <source>
        <dbReference type="Proteomes" id="UP001161064"/>
    </source>
</evidence>
<sequence>MLTLFHTLVAFHIVFGAVGLVCFWVPVLGRKGSPNHRLWGKIFARTILMAGFIAVLLSLCTLIDPLSTHPHLKDPVFVRGIFGIMMFYLAILTINLAWYGVETLKNKANHRANRRGLNLFLQPILIVAALGCALEGILIGQLLMVVISIVGFATAGTNLFFMFTPNPAPLTYLKEHVKAIVGAGISVYTAFFAFGAVRIMPTIALHPVLWAIPLITGLGIILYHHRQIRLRLEAHSTSQSNKSLGLGF</sequence>
<accession>A0ABQ4PU82</accession>
<proteinExistence type="predicted"/>
<reference evidence="2" key="1">
    <citation type="submission" date="2021-05" db="EMBL/GenBank/DDBJ databases">
        <authorList>
            <person name="Tanabe Y."/>
        </authorList>
    </citation>
    <scope>NUCLEOTIDE SEQUENCE</scope>
    <source>
        <strain evidence="2">BOTRYCO-1</strain>
    </source>
</reference>
<keyword evidence="1" id="KW-1133">Transmembrane helix</keyword>
<feature type="transmembrane region" description="Helical" evidence="1">
    <location>
        <begin position="42"/>
        <end position="64"/>
    </location>
</feature>
<feature type="transmembrane region" description="Helical" evidence="1">
    <location>
        <begin position="119"/>
        <end position="139"/>
    </location>
</feature>
<feature type="transmembrane region" description="Helical" evidence="1">
    <location>
        <begin position="176"/>
        <end position="197"/>
    </location>
</feature>